<gene>
    <name evidence="1" type="ORF">EX30DRAFT_393294</name>
</gene>
<accession>A0A4S2N3G6</accession>
<evidence type="ECO:0000313" key="1">
    <source>
        <dbReference type="EMBL" id="TGZ83728.1"/>
    </source>
</evidence>
<dbReference type="Proteomes" id="UP000298138">
    <property type="component" value="Unassembled WGS sequence"/>
</dbReference>
<name>A0A4S2N3G6_9PEZI</name>
<keyword evidence="2" id="KW-1185">Reference proteome</keyword>
<proteinExistence type="predicted"/>
<protein>
    <submittedName>
        <fullName evidence="1">Uncharacterized protein</fullName>
    </submittedName>
</protein>
<dbReference type="AlphaFoldDB" id="A0A4S2N3G6"/>
<reference evidence="1 2" key="1">
    <citation type="submission" date="2019-04" db="EMBL/GenBank/DDBJ databases">
        <title>Comparative genomics and transcriptomics to analyze fruiting body development in filamentous ascomycetes.</title>
        <authorList>
            <consortium name="DOE Joint Genome Institute"/>
            <person name="Lutkenhaus R."/>
            <person name="Traeger S."/>
            <person name="Breuer J."/>
            <person name="Kuo A."/>
            <person name="Lipzen A."/>
            <person name="Pangilinan J."/>
            <person name="Dilworth D."/>
            <person name="Sandor L."/>
            <person name="Poggeler S."/>
            <person name="Barry K."/>
            <person name="Grigoriev I.V."/>
            <person name="Nowrousian M."/>
        </authorList>
    </citation>
    <scope>NUCLEOTIDE SEQUENCE [LARGE SCALE GENOMIC DNA]</scope>
    <source>
        <strain evidence="1 2">CBS 389.68</strain>
    </source>
</reference>
<dbReference type="EMBL" id="ML220113">
    <property type="protein sequence ID" value="TGZ83728.1"/>
    <property type="molecule type" value="Genomic_DNA"/>
</dbReference>
<sequence>MFTSFQTLAVEISTMIMDSLDVQSQGALTRTCRYARSFLESRLYRHAVITDPGLYLWRAVDLAEYYKSGVRAYKSGGINDFQAQRNPRKVDCGLLAQKILNWSSVAEMIDVLGTIIHMYGCCRYHEQPRVRLEPDYSEPWHEPSSKRVLAMVKILLESMVASPHFPEVIGKGGSLFIHRAVDSHIGHVLLGYGFTIPERFVHRRWSISLVYLLSIGDIQWMSTIVSSTRGISSDFLFRLVNRRENLIHFKLPLCHDTCEVHYLHARLSFRSAQVRLRFAQILVSRGLDINVRQRIGLHHRSLLSYSRSEGDEAMASWLEAKGARLTPGDIIGDTPMYDFSWNYLG</sequence>
<dbReference type="InParanoid" id="A0A4S2N3G6"/>
<evidence type="ECO:0000313" key="2">
    <source>
        <dbReference type="Proteomes" id="UP000298138"/>
    </source>
</evidence>
<organism evidence="1 2">
    <name type="scientific">Ascodesmis nigricans</name>
    <dbReference type="NCBI Taxonomy" id="341454"/>
    <lineage>
        <taxon>Eukaryota</taxon>
        <taxon>Fungi</taxon>
        <taxon>Dikarya</taxon>
        <taxon>Ascomycota</taxon>
        <taxon>Pezizomycotina</taxon>
        <taxon>Pezizomycetes</taxon>
        <taxon>Pezizales</taxon>
        <taxon>Ascodesmidaceae</taxon>
        <taxon>Ascodesmis</taxon>
    </lineage>
</organism>